<feature type="region of interest" description="Disordered" evidence="2">
    <location>
        <begin position="77"/>
        <end position="104"/>
    </location>
</feature>
<feature type="compositionally biased region" description="Polar residues" evidence="2">
    <location>
        <begin position="82"/>
        <end position="97"/>
    </location>
</feature>
<keyword evidence="1" id="KW-0732">Signal</keyword>
<reference evidence="4 5" key="1">
    <citation type="submission" date="2018-06" db="EMBL/GenBank/DDBJ databases">
        <authorList>
            <consortium name="Pathogen Informatics"/>
            <person name="Doyle S."/>
        </authorList>
    </citation>
    <scope>NUCLEOTIDE SEQUENCE [LARGE SCALE GENOMIC DNA]</scope>
    <source>
        <strain evidence="4 5">NCTC12261</strain>
    </source>
</reference>
<comment type="caution">
    <text evidence="4">The sequence shown here is derived from an EMBL/GenBank/DDBJ whole genome shotgun (WGS) entry which is preliminary data.</text>
</comment>
<dbReference type="Pfam" id="PF04650">
    <property type="entry name" value="YSIRK_signal"/>
    <property type="match status" value="1"/>
</dbReference>
<sequence length="104" mass="11234">MKFNPNQRYTRWSIRRLSVGVASVVVASGFFVLVGQPSSVRADVVNPTPAQVMPDATSVSEKSDLPVELLKEAVDTALPSEQVDSTPKASLEATNSPEKSRCRC</sequence>
<dbReference type="NCBIfam" id="TIGR01168">
    <property type="entry name" value="YSIRK_signal"/>
    <property type="match status" value="1"/>
</dbReference>
<evidence type="ECO:0000256" key="1">
    <source>
        <dbReference type="ARBA" id="ARBA00022729"/>
    </source>
</evidence>
<dbReference type="EMBL" id="UHFS01000002">
    <property type="protein sequence ID" value="SUN74175.1"/>
    <property type="molecule type" value="Genomic_DNA"/>
</dbReference>
<evidence type="ECO:0000313" key="4">
    <source>
        <dbReference type="EMBL" id="SUN74175.1"/>
    </source>
</evidence>
<dbReference type="Proteomes" id="UP000255482">
    <property type="component" value="Unassembled WGS sequence"/>
</dbReference>
<dbReference type="AlphaFoldDB" id="A0AAX2L5J2"/>
<accession>A0AAX2L5J2</accession>
<evidence type="ECO:0000259" key="3">
    <source>
        <dbReference type="Pfam" id="PF04650"/>
    </source>
</evidence>
<organism evidence="4 5">
    <name type="scientific">Streptococcus mitis</name>
    <dbReference type="NCBI Taxonomy" id="28037"/>
    <lineage>
        <taxon>Bacteria</taxon>
        <taxon>Bacillati</taxon>
        <taxon>Bacillota</taxon>
        <taxon>Bacilli</taxon>
        <taxon>Lactobacillales</taxon>
        <taxon>Streptococcaceae</taxon>
        <taxon>Streptococcus</taxon>
        <taxon>Streptococcus mitis group</taxon>
    </lineage>
</organism>
<protein>
    <submittedName>
        <fullName evidence="4">Cell wall surface anchor family protein</fullName>
    </submittedName>
</protein>
<name>A0AAX2L5J2_STRMT</name>
<evidence type="ECO:0000313" key="5">
    <source>
        <dbReference type="Proteomes" id="UP000255482"/>
    </source>
</evidence>
<dbReference type="InterPro" id="IPR005877">
    <property type="entry name" value="YSIRK_signal_dom"/>
</dbReference>
<feature type="domain" description="YSIRK Gram-positive signal peptide" evidence="3">
    <location>
        <begin position="11"/>
        <end position="32"/>
    </location>
</feature>
<evidence type="ECO:0000256" key="2">
    <source>
        <dbReference type="SAM" id="MobiDB-lite"/>
    </source>
</evidence>
<gene>
    <name evidence="4" type="ORF">NCTC12261_00120</name>
</gene>
<proteinExistence type="predicted"/>